<proteinExistence type="predicted"/>
<dbReference type="EMBL" id="LR798243">
    <property type="protein sequence ID" value="CAB5214833.1"/>
    <property type="molecule type" value="Genomic_DNA"/>
</dbReference>
<organism evidence="1">
    <name type="scientific">uncultured Caudovirales phage</name>
    <dbReference type="NCBI Taxonomy" id="2100421"/>
    <lineage>
        <taxon>Viruses</taxon>
        <taxon>Duplodnaviria</taxon>
        <taxon>Heunggongvirae</taxon>
        <taxon>Uroviricota</taxon>
        <taxon>Caudoviricetes</taxon>
        <taxon>Peduoviridae</taxon>
        <taxon>Maltschvirus</taxon>
        <taxon>Maltschvirus maltsch</taxon>
    </lineage>
</organism>
<reference evidence="1" key="1">
    <citation type="submission" date="2020-05" db="EMBL/GenBank/DDBJ databases">
        <authorList>
            <person name="Chiriac C."/>
            <person name="Salcher M."/>
            <person name="Ghai R."/>
            <person name="Kavagutti S V."/>
        </authorList>
    </citation>
    <scope>NUCLEOTIDE SEQUENCE</scope>
</reference>
<accession>A0A6J7WPF8</accession>
<sequence>MLIRYQLAKFWDDEYKRLHYVNELFNDNENTRKWLAMGFPGKFTGDMCDMRQQQPSWNQTFIDHFADLGWQDIGTSYYRMGPGTILPTHGDLYKRYVKLFNLEGREQSIRRAIVFLEDWQSGHYAEYLGVPYTQWTAGATVEWEYNDPHMAANMGLTPRYTLQVTGHV</sequence>
<gene>
    <name evidence="1" type="ORF">UFOVP190_283</name>
</gene>
<protein>
    <submittedName>
        <fullName evidence="1">Uncharacterized protein</fullName>
    </submittedName>
</protein>
<name>A0A6J7WPF8_9CAUD</name>
<evidence type="ECO:0000313" key="1">
    <source>
        <dbReference type="EMBL" id="CAB5214833.1"/>
    </source>
</evidence>